<dbReference type="Proteomes" id="UP000710432">
    <property type="component" value="Unassembled WGS sequence"/>
</dbReference>
<evidence type="ECO:0000313" key="3">
    <source>
        <dbReference type="Proteomes" id="UP000710432"/>
    </source>
</evidence>
<dbReference type="EMBL" id="JAATJU010027011">
    <property type="protein sequence ID" value="KAH0500893.1"/>
    <property type="molecule type" value="Genomic_DNA"/>
</dbReference>
<organism evidence="2 3">
    <name type="scientific">Microtus ochrogaster</name>
    <name type="common">Prairie vole</name>
    <dbReference type="NCBI Taxonomy" id="79684"/>
    <lineage>
        <taxon>Eukaryota</taxon>
        <taxon>Metazoa</taxon>
        <taxon>Chordata</taxon>
        <taxon>Craniata</taxon>
        <taxon>Vertebrata</taxon>
        <taxon>Euteleostomi</taxon>
        <taxon>Mammalia</taxon>
        <taxon>Eutheria</taxon>
        <taxon>Euarchontoglires</taxon>
        <taxon>Glires</taxon>
        <taxon>Rodentia</taxon>
        <taxon>Myomorpha</taxon>
        <taxon>Muroidea</taxon>
        <taxon>Cricetidae</taxon>
        <taxon>Arvicolinae</taxon>
        <taxon>Microtus</taxon>
    </lineage>
</organism>
<reference evidence="2" key="1">
    <citation type="submission" date="2020-03" db="EMBL/GenBank/DDBJ databases">
        <title>Studies in the Genomics of Life Span.</title>
        <authorList>
            <person name="Glass D."/>
        </authorList>
    </citation>
    <scope>NUCLEOTIDE SEQUENCE</scope>
    <source>
        <strain evidence="2">LTLLF</strain>
        <tissue evidence="2">Muscle</tissue>
    </source>
</reference>
<keyword evidence="1" id="KW-0812">Transmembrane</keyword>
<feature type="transmembrane region" description="Helical" evidence="1">
    <location>
        <begin position="24"/>
        <end position="45"/>
    </location>
</feature>
<name>A0A8J6FZD9_MICOH</name>
<evidence type="ECO:0000313" key="2">
    <source>
        <dbReference type="EMBL" id="KAH0500893.1"/>
    </source>
</evidence>
<gene>
    <name evidence="2" type="ORF">LTLLF_199310</name>
</gene>
<accession>A0A8J6FZD9</accession>
<evidence type="ECO:0000256" key="1">
    <source>
        <dbReference type="SAM" id="Phobius"/>
    </source>
</evidence>
<dbReference type="AlphaFoldDB" id="A0A8J6FZD9"/>
<dbReference type="GO" id="GO:0005581">
    <property type="term" value="C:collagen trimer"/>
    <property type="evidence" value="ECO:0007669"/>
    <property type="project" value="UniProtKB-KW"/>
</dbReference>
<keyword evidence="1" id="KW-1133">Transmembrane helix</keyword>
<keyword evidence="1" id="KW-0472">Membrane</keyword>
<keyword evidence="2" id="KW-0176">Collagen</keyword>
<sequence>MGADERPAGRGGAQDPGAGCGARVLGALCLLLSVGSAAACLLLGAQAAALHDRVAALEQEREMLRRAGPSGAMTAWAETHLERLLREVRRTMAGREMYLYAPGWVGERGGSGAA</sequence>
<comment type="caution">
    <text evidence="2">The sequence shown here is derived from an EMBL/GenBank/DDBJ whole genome shotgun (WGS) entry which is preliminary data.</text>
</comment>
<protein>
    <submittedName>
        <fullName evidence="2">Collagen alpha-1(XXIII) chain</fullName>
    </submittedName>
</protein>
<proteinExistence type="predicted"/>